<dbReference type="SUPFAM" id="SSF52540">
    <property type="entry name" value="P-loop containing nucleoside triphosphate hydrolases"/>
    <property type="match status" value="1"/>
</dbReference>
<name>A0A3Q4BNE6_MOLML</name>
<sequence>MTEAELYTLYKGVYLPSRLHPSESLRYFEEFSFRPEDIIIVTYPKSGELCFWHIWCGIKHP</sequence>
<accession>A0A3Q4BNE6</accession>
<dbReference type="STRING" id="94237.ENSMMOP00000022172"/>
<dbReference type="InterPro" id="IPR027417">
    <property type="entry name" value="P-loop_NTPase"/>
</dbReference>
<dbReference type="Ensembl" id="ENSMMOT00000022540.1">
    <property type="protein sequence ID" value="ENSMMOP00000022172.1"/>
    <property type="gene ID" value="ENSMMOG00000016846.1"/>
</dbReference>
<dbReference type="Gene3D" id="3.40.50.300">
    <property type="entry name" value="P-loop containing nucleotide triphosphate hydrolases"/>
    <property type="match status" value="1"/>
</dbReference>
<protein>
    <recommendedName>
        <fullName evidence="3">Sulfotransferase</fullName>
    </recommendedName>
</protein>
<evidence type="ECO:0000313" key="1">
    <source>
        <dbReference type="Ensembl" id="ENSMMOP00000022172.1"/>
    </source>
</evidence>
<dbReference type="Proteomes" id="UP000261620">
    <property type="component" value="Unplaced"/>
</dbReference>
<dbReference type="AlphaFoldDB" id="A0A3Q4BNE6"/>
<evidence type="ECO:0008006" key="3">
    <source>
        <dbReference type="Google" id="ProtNLM"/>
    </source>
</evidence>
<reference evidence="1" key="1">
    <citation type="submission" date="2025-08" db="UniProtKB">
        <authorList>
            <consortium name="Ensembl"/>
        </authorList>
    </citation>
    <scope>IDENTIFICATION</scope>
</reference>
<proteinExistence type="predicted"/>
<keyword evidence="2" id="KW-1185">Reference proteome</keyword>
<evidence type="ECO:0000313" key="2">
    <source>
        <dbReference type="Proteomes" id="UP000261620"/>
    </source>
</evidence>
<reference evidence="1" key="2">
    <citation type="submission" date="2025-09" db="UniProtKB">
        <authorList>
            <consortium name="Ensembl"/>
        </authorList>
    </citation>
    <scope>IDENTIFICATION</scope>
</reference>
<dbReference type="OMA" id="ELCFWHI"/>
<organism evidence="1 2">
    <name type="scientific">Mola mola</name>
    <name type="common">Ocean sunfish</name>
    <name type="synonym">Tetraodon mola</name>
    <dbReference type="NCBI Taxonomy" id="94237"/>
    <lineage>
        <taxon>Eukaryota</taxon>
        <taxon>Metazoa</taxon>
        <taxon>Chordata</taxon>
        <taxon>Craniata</taxon>
        <taxon>Vertebrata</taxon>
        <taxon>Euteleostomi</taxon>
        <taxon>Actinopterygii</taxon>
        <taxon>Neopterygii</taxon>
        <taxon>Teleostei</taxon>
        <taxon>Neoteleostei</taxon>
        <taxon>Acanthomorphata</taxon>
        <taxon>Eupercaria</taxon>
        <taxon>Tetraodontiformes</taxon>
        <taxon>Molidae</taxon>
        <taxon>Mola</taxon>
    </lineage>
</organism>